<evidence type="ECO:0000256" key="13">
    <source>
        <dbReference type="ARBA" id="ARBA00023242"/>
    </source>
</evidence>
<dbReference type="STRING" id="4577.A0A1D6FHQ2"/>
<dbReference type="PANTHER" id="PTHR15189">
    <property type="entry name" value="BRISC AND BRCA1-A COMPLEX MEMBER 2"/>
    <property type="match status" value="1"/>
</dbReference>
<dbReference type="GO" id="GO:0006325">
    <property type="term" value="P:chromatin organization"/>
    <property type="evidence" value="ECO:0007669"/>
    <property type="project" value="UniProtKB-KW"/>
</dbReference>
<evidence type="ECO:0000256" key="7">
    <source>
        <dbReference type="ARBA" id="ARBA00022737"/>
    </source>
</evidence>
<dbReference type="GO" id="GO:0051301">
    <property type="term" value="P:cell division"/>
    <property type="evidence" value="ECO:0007669"/>
    <property type="project" value="UniProtKB-KW"/>
</dbReference>
<accession>A0A1D6FHQ2</accession>
<keyword evidence="13" id="KW-0539">Nucleus</keyword>
<protein>
    <recommendedName>
        <fullName evidence="3">BRISC and BRCA1-A complex member 2</fullName>
    </recommendedName>
    <alternativeName>
        <fullName evidence="16">BRCA1-A complex subunit BRE</fullName>
    </alternativeName>
    <alternativeName>
        <fullName evidence="17">BRCA1/BRCA2-containing complex subunit 45</fullName>
    </alternativeName>
</protein>
<evidence type="ECO:0000256" key="2">
    <source>
        <dbReference type="ARBA" id="ARBA00004496"/>
    </source>
</evidence>
<evidence type="ECO:0000256" key="1">
    <source>
        <dbReference type="ARBA" id="ARBA00004123"/>
    </source>
</evidence>
<sequence length="137" mass="15313">MLDVYGRMGRSWPWIVTLLNEMHAVGVETDGFTASTVIAACCRDGLVDEAVASTIELYIEYQKERVHMVDDARLAFELSTDLSKEGIEVCMVPSADRPDDAKFVVPLLESDFDFAIAKLVPGCPWRLPQKIHLQVNL</sequence>
<dbReference type="InterPro" id="IPR010358">
    <property type="entry name" value="BRE"/>
</dbReference>
<evidence type="ECO:0000256" key="4">
    <source>
        <dbReference type="ARBA" id="ARBA00022490"/>
    </source>
</evidence>
<comment type="similarity">
    <text evidence="15">Belongs to the BABAM2 family.</text>
</comment>
<dbReference type="InterPro" id="IPR011990">
    <property type="entry name" value="TPR-like_helical_dom_sf"/>
</dbReference>
<comment type="subcellular location">
    <subcellularLocation>
        <location evidence="2">Cytoplasm</location>
    </subcellularLocation>
    <subcellularLocation>
        <location evidence="1">Nucleus</location>
    </subcellularLocation>
</comment>
<evidence type="ECO:0000256" key="10">
    <source>
        <dbReference type="ARBA" id="ARBA00022786"/>
    </source>
</evidence>
<evidence type="ECO:0000256" key="17">
    <source>
        <dbReference type="ARBA" id="ARBA00032630"/>
    </source>
</evidence>
<name>A0A1D6FHQ2_MAIZE</name>
<dbReference type="InParanoid" id="A0A1D6FHQ2"/>
<evidence type="ECO:0000256" key="12">
    <source>
        <dbReference type="ARBA" id="ARBA00023204"/>
    </source>
</evidence>
<keyword evidence="11" id="KW-0156">Chromatin regulator</keyword>
<evidence type="ECO:0000256" key="15">
    <source>
        <dbReference type="ARBA" id="ARBA00025766"/>
    </source>
</evidence>
<evidence type="ECO:0000256" key="9">
    <source>
        <dbReference type="ARBA" id="ARBA00022776"/>
    </source>
</evidence>
<evidence type="ECO:0000256" key="8">
    <source>
        <dbReference type="ARBA" id="ARBA00022763"/>
    </source>
</evidence>
<keyword evidence="12" id="KW-0234">DNA repair</keyword>
<dbReference type="GO" id="GO:0005737">
    <property type="term" value="C:cytoplasm"/>
    <property type="evidence" value="ECO:0007669"/>
    <property type="project" value="UniProtKB-SubCell"/>
</dbReference>
<dbReference type="eggNOG" id="KOG4197">
    <property type="taxonomic scope" value="Eukaryota"/>
</dbReference>
<organism evidence="18">
    <name type="scientific">Zea mays</name>
    <name type="common">Maize</name>
    <dbReference type="NCBI Taxonomy" id="4577"/>
    <lineage>
        <taxon>Eukaryota</taxon>
        <taxon>Viridiplantae</taxon>
        <taxon>Streptophyta</taxon>
        <taxon>Embryophyta</taxon>
        <taxon>Tracheophyta</taxon>
        <taxon>Spermatophyta</taxon>
        <taxon>Magnoliopsida</taxon>
        <taxon>Liliopsida</taxon>
        <taxon>Poales</taxon>
        <taxon>Poaceae</taxon>
        <taxon>PACMAD clade</taxon>
        <taxon>Panicoideae</taxon>
        <taxon>Andropogonodae</taxon>
        <taxon>Andropogoneae</taxon>
        <taxon>Tripsacinae</taxon>
        <taxon>Zea</taxon>
    </lineage>
</organism>
<evidence type="ECO:0000256" key="5">
    <source>
        <dbReference type="ARBA" id="ARBA00022618"/>
    </source>
</evidence>
<dbReference type="PaxDb" id="4577-GRMZM2G472674_P01"/>
<dbReference type="PANTHER" id="PTHR15189:SF7">
    <property type="entry name" value="BRISC AND BRCA1-A COMPLEX MEMBER 2"/>
    <property type="match status" value="1"/>
</dbReference>
<keyword evidence="5" id="KW-0132">Cell division</keyword>
<evidence type="ECO:0000256" key="16">
    <source>
        <dbReference type="ARBA" id="ARBA00032491"/>
    </source>
</evidence>
<keyword evidence="14" id="KW-0131">Cell cycle</keyword>
<dbReference type="GO" id="GO:0070552">
    <property type="term" value="C:BRISC complex"/>
    <property type="evidence" value="ECO:0007669"/>
    <property type="project" value="InterPro"/>
</dbReference>
<gene>
    <name evidence="18" type="ORF">ZEAMMB73_Zm00001d009104</name>
</gene>
<dbReference type="SMR" id="A0A1D6FHQ2"/>
<evidence type="ECO:0000256" key="3">
    <source>
        <dbReference type="ARBA" id="ARBA00019438"/>
    </source>
</evidence>
<evidence type="ECO:0000313" key="18">
    <source>
        <dbReference type="EMBL" id="AQK91333.1"/>
    </source>
</evidence>
<dbReference type="ExpressionAtlas" id="A0A1D6FHQ2">
    <property type="expression patterns" value="baseline"/>
</dbReference>
<dbReference type="GO" id="GO:0006281">
    <property type="term" value="P:DNA repair"/>
    <property type="evidence" value="ECO:0007669"/>
    <property type="project" value="UniProtKB-KW"/>
</dbReference>
<evidence type="ECO:0000256" key="11">
    <source>
        <dbReference type="ARBA" id="ARBA00022853"/>
    </source>
</evidence>
<keyword evidence="8" id="KW-0227">DNA damage</keyword>
<dbReference type="Gene3D" id="1.25.40.10">
    <property type="entry name" value="Tetratricopeptide repeat domain"/>
    <property type="match status" value="1"/>
</dbReference>
<proteinExistence type="inferred from homology"/>
<evidence type="ECO:0000256" key="6">
    <source>
        <dbReference type="ARBA" id="ARBA00022703"/>
    </source>
</evidence>
<keyword evidence="6" id="KW-0053">Apoptosis</keyword>
<reference evidence="18" key="1">
    <citation type="submission" date="2015-12" db="EMBL/GenBank/DDBJ databases">
        <title>Update maize B73 reference genome by single molecule sequencing technologies.</title>
        <authorList>
            <consortium name="Maize Genome Sequencing Project"/>
            <person name="Ware D."/>
        </authorList>
    </citation>
    <scope>NUCLEOTIDE SEQUENCE</scope>
    <source>
        <tissue evidence="18">Seedling</tissue>
    </source>
</reference>
<keyword evidence="7" id="KW-0677">Repeat</keyword>
<keyword evidence="4" id="KW-0963">Cytoplasm</keyword>
<keyword evidence="9" id="KW-0498">Mitosis</keyword>
<dbReference type="EMBL" id="CM000784">
    <property type="protein sequence ID" value="AQK91333.1"/>
    <property type="molecule type" value="Genomic_DNA"/>
</dbReference>
<dbReference type="AlphaFoldDB" id="A0A1D6FHQ2"/>
<keyword evidence="10" id="KW-0833">Ubl conjugation pathway</keyword>
<evidence type="ECO:0000256" key="14">
    <source>
        <dbReference type="ARBA" id="ARBA00023306"/>
    </source>
</evidence>